<dbReference type="EMBL" id="CAJHNJ030000095">
    <property type="protein sequence ID" value="CAG9135110.1"/>
    <property type="molecule type" value="Genomic_DNA"/>
</dbReference>
<gene>
    <name evidence="1" type="ORF">PLXY2_LOCUS13374</name>
</gene>
<proteinExistence type="predicted"/>
<dbReference type="AlphaFoldDB" id="A0A8S4G3S4"/>
<accession>A0A8S4G3S4</accession>
<comment type="caution">
    <text evidence="1">The sequence shown here is derived from an EMBL/GenBank/DDBJ whole genome shotgun (WGS) entry which is preliminary data.</text>
</comment>
<evidence type="ECO:0000313" key="1">
    <source>
        <dbReference type="EMBL" id="CAG9135110.1"/>
    </source>
</evidence>
<sequence length="163" mass="18350">MGCTFSSLGECFGNAAYSSERFSALAATCVVCSCLAVTLLVLVSVCVGAGYHYSYVSFRSGPIDYRKVINRSMDKLSWHLGHHMYWYFLPNWMVDPHLRWGYHPSNRRRVLDLFGPTANYEYAIKLAQDLMSSRDATASAALTASTEHPQVKRLGRKNKNNVQ</sequence>
<name>A0A8S4G3S4_PLUXY</name>
<keyword evidence="2" id="KW-1185">Reference proteome</keyword>
<organism evidence="1 2">
    <name type="scientific">Plutella xylostella</name>
    <name type="common">Diamondback moth</name>
    <name type="synonym">Plutella maculipennis</name>
    <dbReference type="NCBI Taxonomy" id="51655"/>
    <lineage>
        <taxon>Eukaryota</taxon>
        <taxon>Metazoa</taxon>
        <taxon>Ecdysozoa</taxon>
        <taxon>Arthropoda</taxon>
        <taxon>Hexapoda</taxon>
        <taxon>Insecta</taxon>
        <taxon>Pterygota</taxon>
        <taxon>Neoptera</taxon>
        <taxon>Endopterygota</taxon>
        <taxon>Lepidoptera</taxon>
        <taxon>Glossata</taxon>
        <taxon>Ditrysia</taxon>
        <taxon>Yponomeutoidea</taxon>
        <taxon>Plutellidae</taxon>
        <taxon>Plutella</taxon>
    </lineage>
</organism>
<evidence type="ECO:0000313" key="2">
    <source>
        <dbReference type="Proteomes" id="UP000653454"/>
    </source>
</evidence>
<dbReference type="Proteomes" id="UP000653454">
    <property type="component" value="Unassembled WGS sequence"/>
</dbReference>
<reference evidence="1" key="1">
    <citation type="submission" date="2020-11" db="EMBL/GenBank/DDBJ databases">
        <authorList>
            <person name="Whiteford S."/>
        </authorList>
    </citation>
    <scope>NUCLEOTIDE SEQUENCE</scope>
</reference>
<protein>
    <submittedName>
        <fullName evidence="1">(diamondback moth) hypothetical protein</fullName>
    </submittedName>
</protein>